<comment type="caution">
    <text evidence="7">The sequence shown here is derived from an EMBL/GenBank/DDBJ whole genome shotgun (WGS) entry which is preliminary data.</text>
</comment>
<dbReference type="Proteomes" id="UP001431783">
    <property type="component" value="Unassembled WGS sequence"/>
</dbReference>
<evidence type="ECO:0000256" key="2">
    <source>
        <dbReference type="ARBA" id="ARBA00022475"/>
    </source>
</evidence>
<gene>
    <name evidence="7" type="ORF">WA026_001739</name>
</gene>
<dbReference type="Pfam" id="PF08395">
    <property type="entry name" value="7tm_7"/>
    <property type="match status" value="1"/>
</dbReference>
<dbReference type="EMBL" id="JARQZJ010000091">
    <property type="protein sequence ID" value="KAK9883562.1"/>
    <property type="molecule type" value="Genomic_DNA"/>
</dbReference>
<evidence type="ECO:0000256" key="4">
    <source>
        <dbReference type="ARBA" id="ARBA00022989"/>
    </source>
</evidence>
<evidence type="ECO:0000256" key="5">
    <source>
        <dbReference type="ARBA" id="ARBA00023136"/>
    </source>
</evidence>
<keyword evidence="5" id="KW-0472">Membrane</keyword>
<proteinExistence type="predicted"/>
<evidence type="ECO:0000256" key="6">
    <source>
        <dbReference type="SAM" id="SignalP"/>
    </source>
</evidence>
<keyword evidence="2" id="KW-1003">Cell membrane</keyword>
<name>A0AAW1UU93_9CUCU</name>
<dbReference type="InterPro" id="IPR013604">
    <property type="entry name" value="7TM_chemorcpt"/>
</dbReference>
<protein>
    <submittedName>
        <fullName evidence="7">Uncharacterized protein</fullName>
    </submittedName>
</protein>
<keyword evidence="3" id="KW-0812">Transmembrane</keyword>
<keyword evidence="8" id="KW-1185">Reference proteome</keyword>
<feature type="signal peptide" evidence="6">
    <location>
        <begin position="1"/>
        <end position="17"/>
    </location>
</feature>
<evidence type="ECO:0000256" key="3">
    <source>
        <dbReference type="ARBA" id="ARBA00022692"/>
    </source>
</evidence>
<dbReference type="AlphaFoldDB" id="A0AAW1UU93"/>
<comment type="subcellular location">
    <subcellularLocation>
        <location evidence="1">Cell membrane</location>
        <topology evidence="1">Multi-pass membrane protein</topology>
    </subcellularLocation>
</comment>
<dbReference type="GO" id="GO:0050909">
    <property type="term" value="P:sensory perception of taste"/>
    <property type="evidence" value="ECO:0007669"/>
    <property type="project" value="InterPro"/>
</dbReference>
<dbReference type="GO" id="GO:0005886">
    <property type="term" value="C:plasma membrane"/>
    <property type="evidence" value="ECO:0007669"/>
    <property type="project" value="UniProtKB-SubCell"/>
</dbReference>
<organism evidence="7 8">
    <name type="scientific">Henosepilachna vigintioctopunctata</name>
    <dbReference type="NCBI Taxonomy" id="420089"/>
    <lineage>
        <taxon>Eukaryota</taxon>
        <taxon>Metazoa</taxon>
        <taxon>Ecdysozoa</taxon>
        <taxon>Arthropoda</taxon>
        <taxon>Hexapoda</taxon>
        <taxon>Insecta</taxon>
        <taxon>Pterygota</taxon>
        <taxon>Neoptera</taxon>
        <taxon>Endopterygota</taxon>
        <taxon>Coleoptera</taxon>
        <taxon>Polyphaga</taxon>
        <taxon>Cucujiformia</taxon>
        <taxon>Coccinelloidea</taxon>
        <taxon>Coccinellidae</taxon>
        <taxon>Epilachninae</taxon>
        <taxon>Epilachnini</taxon>
        <taxon>Henosepilachna</taxon>
    </lineage>
</organism>
<accession>A0AAW1UU93</accession>
<evidence type="ECO:0000313" key="7">
    <source>
        <dbReference type="EMBL" id="KAK9883562.1"/>
    </source>
</evidence>
<feature type="chain" id="PRO_5043587308" evidence="6">
    <location>
        <begin position="18"/>
        <end position="164"/>
    </location>
</feature>
<keyword evidence="6" id="KW-0732">Signal</keyword>
<sequence length="164" mass="18920">MSCLVFVLFTLMQYVNHQFKILNKKLIKLFKCNDKQNSTTLFWQESPKNRITHNPLLCEIIPQLFLRNGELANMQKIIDSHNEICDAVDSLNSMFGFSILLFFIQALTGILRELSFAIAISMNMFHERVVLESPGEFNISFIFPVVSIVKNNQVILVMLCKSDK</sequence>
<keyword evidence="4" id="KW-1133">Transmembrane helix</keyword>
<evidence type="ECO:0000313" key="8">
    <source>
        <dbReference type="Proteomes" id="UP001431783"/>
    </source>
</evidence>
<reference evidence="7 8" key="1">
    <citation type="submission" date="2023-03" db="EMBL/GenBank/DDBJ databases">
        <title>Genome insight into feeding habits of ladybird beetles.</title>
        <authorList>
            <person name="Li H.-S."/>
            <person name="Huang Y.-H."/>
            <person name="Pang H."/>
        </authorList>
    </citation>
    <scope>NUCLEOTIDE SEQUENCE [LARGE SCALE GENOMIC DNA]</scope>
    <source>
        <strain evidence="7">SYSU_2023b</strain>
        <tissue evidence="7">Whole body</tissue>
    </source>
</reference>
<evidence type="ECO:0000256" key="1">
    <source>
        <dbReference type="ARBA" id="ARBA00004651"/>
    </source>
</evidence>